<evidence type="ECO:0000256" key="6">
    <source>
        <dbReference type="ARBA" id="ARBA00022989"/>
    </source>
</evidence>
<evidence type="ECO:0000256" key="3">
    <source>
        <dbReference type="ARBA" id="ARBA00022448"/>
    </source>
</evidence>
<organism evidence="10 11">
    <name type="scientific">Aquamicrobium zhengzhouense</name>
    <dbReference type="NCBI Taxonomy" id="2781738"/>
    <lineage>
        <taxon>Bacteria</taxon>
        <taxon>Pseudomonadati</taxon>
        <taxon>Pseudomonadota</taxon>
        <taxon>Alphaproteobacteria</taxon>
        <taxon>Hyphomicrobiales</taxon>
        <taxon>Phyllobacteriaceae</taxon>
        <taxon>Aquamicrobium</taxon>
    </lineage>
</organism>
<evidence type="ECO:0000256" key="4">
    <source>
        <dbReference type="ARBA" id="ARBA00022475"/>
    </source>
</evidence>
<evidence type="ECO:0000256" key="2">
    <source>
        <dbReference type="ARBA" id="ARBA00007069"/>
    </source>
</evidence>
<comment type="similarity">
    <text evidence="2">Belongs to the binding-protein-dependent transport system permease family. CysTW subfamily.</text>
</comment>
<evidence type="ECO:0000313" key="10">
    <source>
        <dbReference type="EMBL" id="MBI1619779.1"/>
    </source>
</evidence>
<dbReference type="SUPFAM" id="SSF161098">
    <property type="entry name" value="MetI-like"/>
    <property type="match status" value="1"/>
</dbReference>
<proteinExistence type="inferred from homology"/>
<feature type="transmembrane region" description="Helical" evidence="8">
    <location>
        <begin position="102"/>
        <end position="123"/>
    </location>
</feature>
<gene>
    <name evidence="10" type="ORF">IOD40_03750</name>
</gene>
<comment type="subcellular location">
    <subcellularLocation>
        <location evidence="1 8">Cell membrane</location>
        <topology evidence="1 8">Multi-pass membrane protein</topology>
    </subcellularLocation>
</comment>
<evidence type="ECO:0000256" key="5">
    <source>
        <dbReference type="ARBA" id="ARBA00022692"/>
    </source>
</evidence>
<sequence>MRREPPRSLADYAPIAFPAIMLLVFFVIPFSTMIAVSFFRRDPAGFYSRDFIFDNYERFLSAFFGGVLSFSIMLAIVVAIICVILAFPFTWLLSQASRRVQIVWLVAILSVLSLSEVIIGFAWTTLFSRTAGLTNILVWLGLMSEPHALMPNFGAVLTGMVYQALPYTILVLYPAIVRLDPTLMEAARTLGSSPLRSFFNVIVPAMRSTITATLIMVFVFALGSYLLPQMLGRPQHWTLSVLITDQAIYQSNMPFAAAMAVFLVLMSLAFVGLTLLVGARKGAEA</sequence>
<keyword evidence="3 8" id="KW-0813">Transport</keyword>
<feature type="transmembrane region" description="Helical" evidence="8">
    <location>
        <begin position="153"/>
        <end position="177"/>
    </location>
</feature>
<evidence type="ECO:0000256" key="1">
    <source>
        <dbReference type="ARBA" id="ARBA00004651"/>
    </source>
</evidence>
<dbReference type="InterPro" id="IPR035906">
    <property type="entry name" value="MetI-like_sf"/>
</dbReference>
<evidence type="ECO:0000313" key="11">
    <source>
        <dbReference type="Proteomes" id="UP000601789"/>
    </source>
</evidence>
<dbReference type="PANTHER" id="PTHR42929:SF1">
    <property type="entry name" value="INNER MEMBRANE ABC TRANSPORTER PERMEASE PROTEIN YDCU-RELATED"/>
    <property type="match status" value="1"/>
</dbReference>
<feature type="transmembrane region" description="Helical" evidence="8">
    <location>
        <begin position="255"/>
        <end position="279"/>
    </location>
</feature>
<keyword evidence="5 8" id="KW-0812">Transmembrane</keyword>
<evidence type="ECO:0000259" key="9">
    <source>
        <dbReference type="PROSITE" id="PS50928"/>
    </source>
</evidence>
<name>A0ABS0SAE5_9HYPH</name>
<feature type="transmembrane region" description="Helical" evidence="8">
    <location>
        <begin position="198"/>
        <end position="227"/>
    </location>
</feature>
<feature type="domain" description="ABC transmembrane type-1" evidence="9">
    <location>
        <begin position="68"/>
        <end position="274"/>
    </location>
</feature>
<keyword evidence="4" id="KW-1003">Cell membrane</keyword>
<keyword evidence="7 8" id="KW-0472">Membrane</keyword>
<dbReference type="EMBL" id="JADGMQ010000002">
    <property type="protein sequence ID" value="MBI1619779.1"/>
    <property type="molecule type" value="Genomic_DNA"/>
</dbReference>
<keyword evidence="6 8" id="KW-1133">Transmembrane helix</keyword>
<dbReference type="Gene3D" id="1.10.3720.10">
    <property type="entry name" value="MetI-like"/>
    <property type="match status" value="1"/>
</dbReference>
<feature type="transmembrane region" description="Helical" evidence="8">
    <location>
        <begin position="12"/>
        <end position="39"/>
    </location>
</feature>
<reference evidence="10 11" key="1">
    <citation type="submission" date="2020-10" db="EMBL/GenBank/DDBJ databases">
        <title>Aquamicrobium zhengzhouensis sp. nov., a exopolysaccharide producing bacterium isolated from farmland soil.</title>
        <authorList>
            <person name="Wang X."/>
        </authorList>
    </citation>
    <scope>NUCLEOTIDE SEQUENCE [LARGE SCALE GENOMIC DNA]</scope>
    <source>
        <strain evidence="11">cd-1</strain>
    </source>
</reference>
<feature type="transmembrane region" description="Helical" evidence="8">
    <location>
        <begin position="59"/>
        <end position="90"/>
    </location>
</feature>
<dbReference type="Proteomes" id="UP000601789">
    <property type="component" value="Unassembled WGS sequence"/>
</dbReference>
<dbReference type="Pfam" id="PF00528">
    <property type="entry name" value="BPD_transp_1"/>
    <property type="match status" value="1"/>
</dbReference>
<dbReference type="CDD" id="cd06261">
    <property type="entry name" value="TM_PBP2"/>
    <property type="match status" value="1"/>
</dbReference>
<dbReference type="RefSeq" id="WP_198474490.1">
    <property type="nucleotide sequence ID" value="NZ_JADGMQ010000002.1"/>
</dbReference>
<keyword evidence="11" id="KW-1185">Reference proteome</keyword>
<comment type="caution">
    <text evidence="10">The sequence shown here is derived from an EMBL/GenBank/DDBJ whole genome shotgun (WGS) entry which is preliminary data.</text>
</comment>
<dbReference type="InterPro" id="IPR000515">
    <property type="entry name" value="MetI-like"/>
</dbReference>
<dbReference type="PROSITE" id="PS50928">
    <property type="entry name" value="ABC_TM1"/>
    <property type="match status" value="1"/>
</dbReference>
<accession>A0ABS0SAE5</accession>
<evidence type="ECO:0000256" key="8">
    <source>
        <dbReference type="RuleBase" id="RU363032"/>
    </source>
</evidence>
<evidence type="ECO:0000256" key="7">
    <source>
        <dbReference type="ARBA" id="ARBA00023136"/>
    </source>
</evidence>
<protein>
    <submittedName>
        <fullName evidence="10">ABC transporter permease</fullName>
    </submittedName>
</protein>
<dbReference type="PANTHER" id="PTHR42929">
    <property type="entry name" value="INNER MEMBRANE ABC TRANSPORTER PERMEASE PROTEIN YDCU-RELATED-RELATED"/>
    <property type="match status" value="1"/>
</dbReference>